<dbReference type="InterPro" id="IPR027266">
    <property type="entry name" value="TrmE/GcvT-like"/>
</dbReference>
<evidence type="ECO:0000256" key="5">
    <source>
        <dbReference type="ARBA" id="ARBA00031395"/>
    </source>
</evidence>
<dbReference type="InterPro" id="IPR028896">
    <property type="entry name" value="GcvT/YgfZ/DmdA"/>
</dbReference>
<dbReference type="InterPro" id="IPR022903">
    <property type="entry name" value="GcvT_bac"/>
</dbReference>
<dbReference type="SUPFAM" id="SSF101790">
    <property type="entry name" value="Aminomethyltransferase beta-barrel domain"/>
    <property type="match status" value="1"/>
</dbReference>
<dbReference type="InterPro" id="IPR006223">
    <property type="entry name" value="GcvT"/>
</dbReference>
<dbReference type="RefSeq" id="WP_272461777.1">
    <property type="nucleotide sequence ID" value="NZ_JAPFQL010000027.1"/>
</dbReference>
<dbReference type="InterPro" id="IPR013977">
    <property type="entry name" value="GcvT_C"/>
</dbReference>
<dbReference type="Pfam" id="PF08669">
    <property type="entry name" value="GCV_T_C"/>
    <property type="match status" value="1"/>
</dbReference>
<dbReference type="NCBIfam" id="TIGR00528">
    <property type="entry name" value="gcvT"/>
    <property type="match status" value="1"/>
</dbReference>
<dbReference type="HAMAP" id="MF_00259">
    <property type="entry name" value="GcvT"/>
    <property type="match status" value="1"/>
</dbReference>
<evidence type="ECO:0000313" key="11">
    <source>
        <dbReference type="Proteomes" id="UP001150259"/>
    </source>
</evidence>
<dbReference type="Gene3D" id="3.30.1360.120">
    <property type="entry name" value="Probable tRNA modification gtpase trme, domain 1"/>
    <property type="match status" value="1"/>
</dbReference>
<reference evidence="10 11" key="1">
    <citation type="submission" date="2022-11" db="EMBL/GenBank/DDBJ databases">
        <title>Anaerobic phenanthrene biodegradation by a DNRA strain PheN6.</title>
        <authorList>
            <person name="Zhang Z."/>
        </authorList>
    </citation>
    <scope>NUCLEOTIDE SEQUENCE [LARGE SCALE GENOMIC DNA]</scope>
    <source>
        <strain evidence="10 11">PheN6</strain>
    </source>
</reference>
<dbReference type="SUPFAM" id="SSF103025">
    <property type="entry name" value="Folate-binding domain"/>
    <property type="match status" value="1"/>
</dbReference>
<sequence length="366" mass="38961">MTRQTALSGIHESLGASFTDFAGWRMPLRYGSELAEHHAVRNAAGLFDLSHMGEIEVVGPQAAALLDHALVGDISAIAVTKAKYTMICQEDGGILDDLIVYRLEDDRYMVVANASNAETVLTALQERADGFDAEVQDRRDDWALVAIQGPEASAILSELTDADLPALKYYAILETTVAGRPARLARTGYTGEDGFEIFSDPADAPAIWEALSTAGAERGLIPAGLACRDSLRLEAAMPLYGNELSTATTPYAAGLGRVVKLDKPGGFVGRDALAAVSEQPIARVRVGLRPEGRRAPRHGYPVVDPASGETVGEVTSGAPSPTLGYPIAMAYVDQALAEPGTRLDVDVRGTRVPAEVVALPFYKRSR</sequence>
<evidence type="ECO:0000259" key="8">
    <source>
        <dbReference type="Pfam" id="PF01571"/>
    </source>
</evidence>
<comment type="subunit">
    <text evidence="7">The glycine cleavage system is composed of four proteins: P, T, L and H.</text>
</comment>
<dbReference type="EMBL" id="JAPFQL010000027">
    <property type="protein sequence ID" value="MDC5697202.1"/>
    <property type="molecule type" value="Genomic_DNA"/>
</dbReference>
<dbReference type="GO" id="GO:0004047">
    <property type="term" value="F:aminomethyltransferase activity"/>
    <property type="evidence" value="ECO:0007669"/>
    <property type="project" value="UniProtKB-EC"/>
</dbReference>
<comment type="caution">
    <text evidence="10">The sequence shown here is derived from an EMBL/GenBank/DDBJ whole genome shotgun (WGS) entry which is preliminary data.</text>
</comment>
<evidence type="ECO:0000313" key="10">
    <source>
        <dbReference type="EMBL" id="MDC5697202.1"/>
    </source>
</evidence>
<dbReference type="PANTHER" id="PTHR43757">
    <property type="entry name" value="AMINOMETHYLTRANSFERASE"/>
    <property type="match status" value="1"/>
</dbReference>
<proteinExistence type="inferred from homology"/>
<name>A0ABT5GGF9_9MICO</name>
<feature type="domain" description="Aminomethyltransferase C-terminal" evidence="9">
    <location>
        <begin position="283"/>
        <end position="363"/>
    </location>
</feature>
<comment type="function">
    <text evidence="7">The glycine cleavage system catalyzes the degradation of glycine.</text>
</comment>
<dbReference type="InterPro" id="IPR006222">
    <property type="entry name" value="GCVT_N"/>
</dbReference>
<dbReference type="Gene3D" id="2.40.30.110">
    <property type="entry name" value="Aminomethyltransferase beta-barrel domains"/>
    <property type="match status" value="1"/>
</dbReference>
<dbReference type="Gene3D" id="4.10.1250.10">
    <property type="entry name" value="Aminomethyltransferase fragment"/>
    <property type="match status" value="1"/>
</dbReference>
<dbReference type="Proteomes" id="UP001150259">
    <property type="component" value="Unassembled WGS sequence"/>
</dbReference>
<keyword evidence="4 7" id="KW-0808">Transferase</keyword>
<dbReference type="PIRSF" id="PIRSF006487">
    <property type="entry name" value="GcvT"/>
    <property type="match status" value="1"/>
</dbReference>
<evidence type="ECO:0000256" key="7">
    <source>
        <dbReference type="HAMAP-Rule" id="MF_00259"/>
    </source>
</evidence>
<feature type="domain" description="GCVT N-terminal" evidence="8">
    <location>
        <begin position="10"/>
        <end position="263"/>
    </location>
</feature>
<evidence type="ECO:0000256" key="1">
    <source>
        <dbReference type="ARBA" id="ARBA00008609"/>
    </source>
</evidence>
<comment type="similarity">
    <text evidence="1 7">Belongs to the GcvT family.</text>
</comment>
<evidence type="ECO:0000256" key="6">
    <source>
        <dbReference type="ARBA" id="ARBA00047665"/>
    </source>
</evidence>
<dbReference type="InterPro" id="IPR029043">
    <property type="entry name" value="GcvT/YgfZ_C"/>
</dbReference>
<dbReference type="Pfam" id="PF01571">
    <property type="entry name" value="GCV_T"/>
    <property type="match status" value="1"/>
</dbReference>
<keyword evidence="3 7" id="KW-0032">Aminotransferase</keyword>
<dbReference type="Gene3D" id="3.30.70.1400">
    <property type="entry name" value="Aminomethyltransferase beta-barrel domains"/>
    <property type="match status" value="1"/>
</dbReference>
<accession>A0ABT5GGF9</accession>
<comment type="catalytic activity">
    <reaction evidence="6 7">
        <text>N(6)-[(R)-S(8)-aminomethyldihydrolipoyl]-L-lysyl-[protein] + (6S)-5,6,7,8-tetrahydrofolate = N(6)-[(R)-dihydrolipoyl]-L-lysyl-[protein] + (6R)-5,10-methylene-5,6,7,8-tetrahydrofolate + NH4(+)</text>
        <dbReference type="Rhea" id="RHEA:16945"/>
        <dbReference type="Rhea" id="RHEA-COMP:10475"/>
        <dbReference type="Rhea" id="RHEA-COMP:10492"/>
        <dbReference type="ChEBI" id="CHEBI:15636"/>
        <dbReference type="ChEBI" id="CHEBI:28938"/>
        <dbReference type="ChEBI" id="CHEBI:57453"/>
        <dbReference type="ChEBI" id="CHEBI:83100"/>
        <dbReference type="ChEBI" id="CHEBI:83143"/>
        <dbReference type="EC" id="2.1.2.10"/>
    </reaction>
</comment>
<evidence type="ECO:0000256" key="2">
    <source>
        <dbReference type="ARBA" id="ARBA00012616"/>
    </source>
</evidence>
<evidence type="ECO:0000259" key="9">
    <source>
        <dbReference type="Pfam" id="PF08669"/>
    </source>
</evidence>
<dbReference type="NCBIfam" id="NF001567">
    <property type="entry name" value="PRK00389.1"/>
    <property type="match status" value="1"/>
</dbReference>
<evidence type="ECO:0000256" key="4">
    <source>
        <dbReference type="ARBA" id="ARBA00022679"/>
    </source>
</evidence>
<evidence type="ECO:0000256" key="3">
    <source>
        <dbReference type="ARBA" id="ARBA00022576"/>
    </source>
</evidence>
<dbReference type="PANTHER" id="PTHR43757:SF2">
    <property type="entry name" value="AMINOMETHYLTRANSFERASE, MITOCHONDRIAL"/>
    <property type="match status" value="1"/>
</dbReference>
<protein>
    <recommendedName>
        <fullName evidence="2 7">Aminomethyltransferase</fullName>
        <ecNumber evidence="2 7">2.1.2.10</ecNumber>
    </recommendedName>
    <alternativeName>
        <fullName evidence="5 7">Glycine cleavage system T protein</fullName>
    </alternativeName>
</protein>
<dbReference type="EC" id="2.1.2.10" evidence="2 7"/>
<keyword evidence="11" id="KW-1185">Reference proteome</keyword>
<gene>
    <name evidence="7 10" type="primary">gcvT</name>
    <name evidence="10" type="ORF">OO014_08015</name>
</gene>
<organism evidence="10 11">
    <name type="scientific">Intrasporangium calvum</name>
    <dbReference type="NCBI Taxonomy" id="53358"/>
    <lineage>
        <taxon>Bacteria</taxon>
        <taxon>Bacillati</taxon>
        <taxon>Actinomycetota</taxon>
        <taxon>Actinomycetes</taxon>
        <taxon>Micrococcales</taxon>
        <taxon>Intrasporangiaceae</taxon>
        <taxon>Intrasporangium</taxon>
    </lineage>
</organism>